<sequence>MHIDTLIQRLREALPAINSEAQAKSFLQNFELSDQMALVTAYYIGNKHLHENELMPDTGRLHRTLHDHIEHSEYADIIHKKRFAISDAMNSFLRCTTQQQRNDF</sequence>
<gene>
    <name evidence="1" type="ORF">HV056_21510</name>
</gene>
<evidence type="ECO:0000313" key="1">
    <source>
        <dbReference type="EMBL" id="MBA8079096.1"/>
    </source>
</evidence>
<evidence type="ECO:0000313" key="2">
    <source>
        <dbReference type="Proteomes" id="UP000533461"/>
    </source>
</evidence>
<name>A0A7W3DHW0_ENTAS</name>
<accession>A0A7W3DHW0</accession>
<dbReference type="AlphaFoldDB" id="A0A7W3DHW0"/>
<organism evidence="1 2">
    <name type="scientific">Enterobacter asburiae</name>
    <dbReference type="NCBI Taxonomy" id="61645"/>
    <lineage>
        <taxon>Bacteria</taxon>
        <taxon>Pseudomonadati</taxon>
        <taxon>Pseudomonadota</taxon>
        <taxon>Gammaproteobacteria</taxon>
        <taxon>Enterobacterales</taxon>
        <taxon>Enterobacteriaceae</taxon>
        <taxon>Enterobacter</taxon>
        <taxon>Enterobacter cloacae complex</taxon>
    </lineage>
</organism>
<comment type="caution">
    <text evidence="1">The sequence shown here is derived from an EMBL/GenBank/DDBJ whole genome shotgun (WGS) entry which is preliminary data.</text>
</comment>
<reference evidence="1 2" key="1">
    <citation type="submission" date="2020-06" db="EMBL/GenBank/DDBJ databases">
        <title>REHAB project genomes.</title>
        <authorList>
            <person name="Shaw L.P."/>
        </authorList>
    </citation>
    <scope>NUCLEOTIDE SEQUENCE [LARGE SCALE GENOMIC DNA]</scope>
    <source>
        <strain evidence="1 2">RHBSTW-00074</strain>
    </source>
</reference>
<dbReference type="RefSeq" id="WP_182382973.1">
    <property type="nucleotide sequence ID" value="NZ_JABXQT010000001.1"/>
</dbReference>
<dbReference type="EMBL" id="JABXRP010000001">
    <property type="protein sequence ID" value="MBA8079096.1"/>
    <property type="molecule type" value="Genomic_DNA"/>
</dbReference>
<protein>
    <submittedName>
        <fullName evidence="1">Uncharacterized protein</fullName>
    </submittedName>
</protein>
<dbReference type="Proteomes" id="UP000533461">
    <property type="component" value="Unassembled WGS sequence"/>
</dbReference>
<proteinExistence type="predicted"/>